<keyword evidence="2 4" id="KW-0863">Zinc-finger</keyword>
<dbReference type="GO" id="GO:0003676">
    <property type="term" value="F:nucleic acid binding"/>
    <property type="evidence" value="ECO:0007669"/>
    <property type="project" value="InterPro"/>
</dbReference>
<dbReference type="InterPro" id="IPR022755">
    <property type="entry name" value="Znf_C2H2_jaz"/>
</dbReference>
<dbReference type="SMART" id="SM00355">
    <property type="entry name" value="ZnF_C2H2"/>
    <property type="match status" value="2"/>
</dbReference>
<reference evidence="8" key="1">
    <citation type="submission" date="2020-07" db="EMBL/GenBank/DDBJ databases">
        <title>Draft Genome Sequence of a Deep-Sea Yeast, Naganishia (Cryptococcus) liquefaciens strain N6.</title>
        <authorList>
            <person name="Han Y.W."/>
            <person name="Kajitani R."/>
            <person name="Morimoto H."/>
            <person name="Parhat M."/>
            <person name="Tsubouchi H."/>
            <person name="Bakenova O."/>
            <person name="Ogata M."/>
            <person name="Argunhan B."/>
            <person name="Aoki R."/>
            <person name="Kajiwara S."/>
            <person name="Itoh T."/>
            <person name="Iwasaki H."/>
        </authorList>
    </citation>
    <scope>NUCLEOTIDE SEQUENCE</scope>
    <source>
        <strain evidence="8">N6</strain>
    </source>
</reference>
<dbReference type="Pfam" id="PF21884">
    <property type="entry name" value="ZUO1-like_ZHD"/>
    <property type="match status" value="1"/>
</dbReference>
<sequence length="628" mass="70118">MGSDQSKYADTADKPDAQEVRLDYYALLSVDEEATEDEIKKAFRKAALKHHPDKNPDNIEAATKLFADLQQAYEVLSDPNERAFYNRHRNEPVAQSDSDLFNHVRKGEKAPPASKRRPGEVGVTLPQLMRFFDPKLARKMDDTPEGFFSIYRSLFDLLASDEELHHPLSAKPGFTLPAYPTFGDSTTLYAPPPGATRAERDAGTWVRDFYTVWGQFATEKKFEWVSAWDAERGEDRRVRRAMERENQKARETHRKEYNDAVRQLAAFIQNRDPRYHAYQRAKARRSQTAAPPTMAGRKGPPLGKNPRAAPTPVQPRESIHARMARAKEEARARGDPEFQAQSWQQVEDEFEDDFDDDWGVSAAPTTTTTATQSKANSDHQEDGDAEGDDGDASDADEDRDEESEEEPDGWDCIACHKSFASQGQWENHEKSKKHKQAIWKLQKQMLKEDKKLGLSRDIQQEDSTEAAVDDEDVVADEPATMAQEMDDSDTEAVEAALAEFAINEQPHTPPTNATTPPVSMPNGGGAQADTADGPGGTSDDEADGPKSSAGVAEPQMSKRDKRRAREARKKLEAETAAGQQTEFTCNVCGDVFSSRSRLFDHVRLEGHAAAVENRGDRVPAGKKGKKRR</sequence>
<dbReference type="PANTHER" id="PTHR44029:SF1">
    <property type="entry name" value="DNAJ HOMOLOG SUBFAMILY C MEMBER 21"/>
    <property type="match status" value="1"/>
</dbReference>
<dbReference type="SMART" id="SM00451">
    <property type="entry name" value="ZnF_U1"/>
    <property type="match status" value="2"/>
</dbReference>
<keyword evidence="1" id="KW-0479">Metal-binding</keyword>
<evidence type="ECO:0000256" key="1">
    <source>
        <dbReference type="ARBA" id="ARBA00022723"/>
    </source>
</evidence>
<evidence type="ECO:0000259" key="7">
    <source>
        <dbReference type="PROSITE" id="PS50157"/>
    </source>
</evidence>
<dbReference type="Pfam" id="PF00226">
    <property type="entry name" value="DnaJ"/>
    <property type="match status" value="1"/>
</dbReference>
<evidence type="ECO:0000256" key="3">
    <source>
        <dbReference type="ARBA" id="ARBA00022833"/>
    </source>
</evidence>
<dbReference type="PROSITE" id="PS50157">
    <property type="entry name" value="ZINC_FINGER_C2H2_2"/>
    <property type="match status" value="1"/>
</dbReference>
<dbReference type="InterPro" id="IPR051964">
    <property type="entry name" value="Chaperone_stress_response"/>
</dbReference>
<proteinExistence type="predicted"/>
<feature type="compositionally biased region" description="Acidic residues" evidence="5">
    <location>
        <begin position="460"/>
        <end position="475"/>
    </location>
</feature>
<dbReference type="CDD" id="cd06257">
    <property type="entry name" value="DnaJ"/>
    <property type="match status" value="1"/>
</dbReference>
<evidence type="ECO:0000256" key="5">
    <source>
        <dbReference type="SAM" id="MobiDB-lite"/>
    </source>
</evidence>
<dbReference type="InterPro" id="IPR036869">
    <property type="entry name" value="J_dom_sf"/>
</dbReference>
<protein>
    <recommendedName>
        <fullName evidence="10">DnaJ domain-containing protein</fullName>
    </recommendedName>
</protein>
<dbReference type="SMART" id="SM00271">
    <property type="entry name" value="DnaJ"/>
    <property type="match status" value="1"/>
</dbReference>
<dbReference type="InterPro" id="IPR001623">
    <property type="entry name" value="DnaJ_domain"/>
</dbReference>
<dbReference type="PANTHER" id="PTHR44029">
    <property type="entry name" value="DNAJ HOMOLOG SUBFAMILY C MEMBER 21"/>
    <property type="match status" value="1"/>
</dbReference>
<organism evidence="8 9">
    <name type="scientific">Naganishia liquefaciens</name>
    <dbReference type="NCBI Taxonomy" id="104408"/>
    <lineage>
        <taxon>Eukaryota</taxon>
        <taxon>Fungi</taxon>
        <taxon>Dikarya</taxon>
        <taxon>Basidiomycota</taxon>
        <taxon>Agaricomycotina</taxon>
        <taxon>Tremellomycetes</taxon>
        <taxon>Filobasidiales</taxon>
        <taxon>Filobasidiaceae</taxon>
        <taxon>Naganishia</taxon>
    </lineage>
</organism>
<dbReference type="Pfam" id="PF12171">
    <property type="entry name" value="zf-C2H2_jaz"/>
    <property type="match status" value="1"/>
</dbReference>
<dbReference type="Proteomes" id="UP000620104">
    <property type="component" value="Unassembled WGS sequence"/>
</dbReference>
<dbReference type="SUPFAM" id="SSF46565">
    <property type="entry name" value="Chaperone J-domain"/>
    <property type="match status" value="1"/>
</dbReference>
<dbReference type="GO" id="GO:0005737">
    <property type="term" value="C:cytoplasm"/>
    <property type="evidence" value="ECO:0007669"/>
    <property type="project" value="TreeGrafter"/>
</dbReference>
<accession>A0A8H3TYT2</accession>
<feature type="compositionally biased region" description="Acidic residues" evidence="5">
    <location>
        <begin position="346"/>
        <end position="358"/>
    </location>
</feature>
<gene>
    <name evidence="8" type="ORF">NliqN6_5086</name>
</gene>
<dbReference type="SUPFAM" id="SSF57667">
    <property type="entry name" value="beta-beta-alpha zinc fingers"/>
    <property type="match status" value="1"/>
</dbReference>
<dbReference type="InterPro" id="IPR013087">
    <property type="entry name" value="Znf_C2H2_type"/>
</dbReference>
<dbReference type="PRINTS" id="PR00625">
    <property type="entry name" value="JDOMAIN"/>
</dbReference>
<dbReference type="Gene3D" id="1.10.287.110">
    <property type="entry name" value="DnaJ domain"/>
    <property type="match status" value="1"/>
</dbReference>
<dbReference type="GO" id="GO:0008270">
    <property type="term" value="F:zinc ion binding"/>
    <property type="evidence" value="ECO:0007669"/>
    <property type="project" value="UniProtKB-KW"/>
</dbReference>
<feature type="compositionally biased region" description="Acidic residues" evidence="5">
    <location>
        <begin position="383"/>
        <end position="409"/>
    </location>
</feature>
<dbReference type="AlphaFoldDB" id="A0A8H3TYT2"/>
<evidence type="ECO:0000259" key="6">
    <source>
        <dbReference type="PROSITE" id="PS50076"/>
    </source>
</evidence>
<dbReference type="InterPro" id="IPR018253">
    <property type="entry name" value="DnaJ_domain_CS"/>
</dbReference>
<feature type="compositionally biased region" description="Basic and acidic residues" evidence="5">
    <location>
        <begin position="317"/>
        <end position="336"/>
    </location>
</feature>
<evidence type="ECO:0000313" key="9">
    <source>
        <dbReference type="Proteomes" id="UP000620104"/>
    </source>
</evidence>
<dbReference type="InterPro" id="IPR003604">
    <property type="entry name" value="Matrin/U1-like-C_Znf_C2H2"/>
</dbReference>
<keyword evidence="3" id="KW-0862">Zinc</keyword>
<dbReference type="OrthoDB" id="5894at2759"/>
<comment type="caution">
    <text evidence="8">The sequence shown here is derived from an EMBL/GenBank/DDBJ whole genome shotgun (WGS) entry which is preliminary data.</text>
</comment>
<dbReference type="PROSITE" id="PS00636">
    <property type="entry name" value="DNAJ_1"/>
    <property type="match status" value="1"/>
</dbReference>
<evidence type="ECO:0008006" key="10">
    <source>
        <dbReference type="Google" id="ProtNLM"/>
    </source>
</evidence>
<feature type="domain" description="J" evidence="6">
    <location>
        <begin position="23"/>
        <end position="89"/>
    </location>
</feature>
<feature type="region of interest" description="Disordered" evidence="5">
    <location>
        <begin position="451"/>
        <end position="582"/>
    </location>
</feature>
<keyword evidence="9" id="KW-1185">Reference proteome</keyword>
<feature type="domain" description="C2H2-type" evidence="7">
    <location>
        <begin position="583"/>
        <end position="612"/>
    </location>
</feature>
<dbReference type="EMBL" id="BLZA01000030">
    <property type="protein sequence ID" value="GHJ88684.1"/>
    <property type="molecule type" value="Genomic_DNA"/>
</dbReference>
<evidence type="ECO:0000313" key="8">
    <source>
        <dbReference type="EMBL" id="GHJ88684.1"/>
    </source>
</evidence>
<feature type="compositionally biased region" description="Low complexity" evidence="5">
    <location>
        <begin position="362"/>
        <end position="371"/>
    </location>
</feature>
<evidence type="ECO:0000256" key="2">
    <source>
        <dbReference type="ARBA" id="ARBA00022771"/>
    </source>
</evidence>
<dbReference type="InterPro" id="IPR054076">
    <property type="entry name" value="ZUO1-like_ZHD"/>
</dbReference>
<dbReference type="Gene3D" id="3.30.160.60">
    <property type="entry name" value="Classic Zinc Finger"/>
    <property type="match status" value="1"/>
</dbReference>
<dbReference type="PROSITE" id="PS50076">
    <property type="entry name" value="DNAJ_2"/>
    <property type="match status" value="1"/>
</dbReference>
<feature type="compositionally biased region" description="Basic residues" evidence="5">
    <location>
        <begin position="559"/>
        <end position="568"/>
    </location>
</feature>
<name>A0A8H3TYT2_9TREE</name>
<dbReference type="InterPro" id="IPR036236">
    <property type="entry name" value="Znf_C2H2_sf"/>
</dbReference>
<evidence type="ECO:0000256" key="4">
    <source>
        <dbReference type="PROSITE-ProRule" id="PRU00042"/>
    </source>
</evidence>
<feature type="region of interest" description="Disordered" evidence="5">
    <location>
        <begin position="278"/>
        <end position="413"/>
    </location>
</feature>
<dbReference type="PROSITE" id="PS00028">
    <property type="entry name" value="ZINC_FINGER_C2H2_1"/>
    <property type="match status" value="2"/>
</dbReference>